<keyword evidence="1 2" id="KW-0238">DNA-binding</keyword>
<dbReference type="RefSeq" id="WP_142000930.1">
    <property type="nucleotide sequence ID" value="NZ_VFML01000001.1"/>
</dbReference>
<reference evidence="4 5" key="1">
    <citation type="submission" date="2019-06" db="EMBL/GenBank/DDBJ databases">
        <title>Sequencing the genomes of 1000 actinobacteria strains.</title>
        <authorList>
            <person name="Klenk H.-P."/>
        </authorList>
    </citation>
    <scope>NUCLEOTIDE SEQUENCE [LARGE SCALE GENOMIC DNA]</scope>
    <source>
        <strain evidence="4 5">DSM 45679</strain>
    </source>
</reference>
<evidence type="ECO:0000313" key="4">
    <source>
        <dbReference type="EMBL" id="TQJ05400.1"/>
    </source>
</evidence>
<dbReference type="SUPFAM" id="SSF46689">
    <property type="entry name" value="Homeodomain-like"/>
    <property type="match status" value="1"/>
</dbReference>
<dbReference type="Gene3D" id="1.10.357.10">
    <property type="entry name" value="Tetracycline Repressor, domain 2"/>
    <property type="match status" value="1"/>
</dbReference>
<comment type="caution">
    <text evidence="4">The sequence shown here is derived from an EMBL/GenBank/DDBJ whole genome shotgun (WGS) entry which is preliminary data.</text>
</comment>
<keyword evidence="5" id="KW-1185">Reference proteome</keyword>
<dbReference type="EMBL" id="VFML01000001">
    <property type="protein sequence ID" value="TQJ05400.1"/>
    <property type="molecule type" value="Genomic_DNA"/>
</dbReference>
<dbReference type="OrthoDB" id="3186364at2"/>
<evidence type="ECO:0000259" key="3">
    <source>
        <dbReference type="PROSITE" id="PS50977"/>
    </source>
</evidence>
<name>A0A542DQM0_AMYCI</name>
<dbReference type="AlphaFoldDB" id="A0A542DQM0"/>
<dbReference type="InterPro" id="IPR050109">
    <property type="entry name" value="HTH-type_TetR-like_transc_reg"/>
</dbReference>
<dbReference type="InterPro" id="IPR001647">
    <property type="entry name" value="HTH_TetR"/>
</dbReference>
<evidence type="ECO:0000256" key="1">
    <source>
        <dbReference type="ARBA" id="ARBA00023125"/>
    </source>
</evidence>
<gene>
    <name evidence="4" type="ORF">FB471_5229</name>
</gene>
<dbReference type="Proteomes" id="UP000320876">
    <property type="component" value="Unassembled WGS sequence"/>
</dbReference>
<dbReference type="Pfam" id="PF00440">
    <property type="entry name" value="TetR_N"/>
    <property type="match status" value="1"/>
</dbReference>
<dbReference type="GO" id="GO:0000976">
    <property type="term" value="F:transcription cis-regulatory region binding"/>
    <property type="evidence" value="ECO:0007669"/>
    <property type="project" value="TreeGrafter"/>
</dbReference>
<organism evidence="4 5">
    <name type="scientific">Amycolatopsis cihanbeyliensis</name>
    <dbReference type="NCBI Taxonomy" id="1128664"/>
    <lineage>
        <taxon>Bacteria</taxon>
        <taxon>Bacillati</taxon>
        <taxon>Actinomycetota</taxon>
        <taxon>Actinomycetes</taxon>
        <taxon>Pseudonocardiales</taxon>
        <taxon>Pseudonocardiaceae</taxon>
        <taxon>Amycolatopsis</taxon>
    </lineage>
</organism>
<dbReference type="PANTHER" id="PTHR30055:SF226">
    <property type="entry name" value="HTH-TYPE TRANSCRIPTIONAL REGULATOR PKSA"/>
    <property type="match status" value="1"/>
</dbReference>
<evidence type="ECO:0000313" key="5">
    <source>
        <dbReference type="Proteomes" id="UP000320876"/>
    </source>
</evidence>
<proteinExistence type="predicted"/>
<sequence>MAGRRTDTRENIQRIALELFTEQGYERTSLREIADRLGVTKAALYYHYRTKDDIILGLIDNLGAQLDEVIAWGRAQRDPAGMRVGVLRRFAALVESGMGALMRCMQQNQAAMRELDVKRVLSSRLSELFELLCAGETDQATQLRIRLSLVAVLFGHDMMFGGGVSVPYDSGIVLGVAMDLASVPAPQQALDT</sequence>
<dbReference type="PANTHER" id="PTHR30055">
    <property type="entry name" value="HTH-TYPE TRANSCRIPTIONAL REGULATOR RUTR"/>
    <property type="match status" value="1"/>
</dbReference>
<evidence type="ECO:0000256" key="2">
    <source>
        <dbReference type="PROSITE-ProRule" id="PRU00335"/>
    </source>
</evidence>
<dbReference type="InterPro" id="IPR009057">
    <property type="entry name" value="Homeodomain-like_sf"/>
</dbReference>
<feature type="domain" description="HTH tetR-type" evidence="3">
    <location>
        <begin position="6"/>
        <end position="66"/>
    </location>
</feature>
<dbReference type="PROSITE" id="PS50977">
    <property type="entry name" value="HTH_TETR_2"/>
    <property type="match status" value="1"/>
</dbReference>
<dbReference type="PRINTS" id="PR00455">
    <property type="entry name" value="HTHTETR"/>
</dbReference>
<protein>
    <submittedName>
        <fullName evidence="4">TetR family transcriptional regulator</fullName>
    </submittedName>
</protein>
<feature type="DNA-binding region" description="H-T-H motif" evidence="2">
    <location>
        <begin position="29"/>
        <end position="48"/>
    </location>
</feature>
<accession>A0A542DQM0</accession>
<dbReference type="GO" id="GO:0003700">
    <property type="term" value="F:DNA-binding transcription factor activity"/>
    <property type="evidence" value="ECO:0007669"/>
    <property type="project" value="TreeGrafter"/>
</dbReference>